<gene>
    <name evidence="14" type="ORF">TIFTF001_013604</name>
</gene>
<accession>A0AA88A2C7</accession>
<dbReference type="AlphaFoldDB" id="A0AA88A2C7"/>
<comment type="pathway">
    <text evidence="4">Lipid metabolism.</text>
</comment>
<evidence type="ECO:0000256" key="8">
    <source>
        <dbReference type="ARBA" id="ARBA00024360"/>
    </source>
</evidence>
<dbReference type="InterPro" id="IPR009721">
    <property type="entry name" value="O-acyltransferase_WSD1_C"/>
</dbReference>
<comment type="pathway">
    <text evidence="3">Glycerolipid metabolism; triacylglycerol biosynthesis.</text>
</comment>
<comment type="catalytic activity">
    <reaction evidence="9">
        <text>a long chain fatty alcohol + a fatty acyl-CoA = a long-chain alcohol wax ester + CoA</text>
        <dbReference type="Rhea" id="RHEA:38443"/>
        <dbReference type="ChEBI" id="CHEBI:17135"/>
        <dbReference type="ChEBI" id="CHEBI:57287"/>
        <dbReference type="ChEBI" id="CHEBI:77636"/>
        <dbReference type="ChEBI" id="CHEBI:235323"/>
        <dbReference type="EC" id="2.3.1.75"/>
    </reaction>
</comment>
<evidence type="ECO:0008006" key="16">
    <source>
        <dbReference type="Google" id="ProtNLM"/>
    </source>
</evidence>
<dbReference type="Pfam" id="PF03007">
    <property type="entry name" value="WS_DGAT_cat"/>
    <property type="match status" value="1"/>
</dbReference>
<evidence type="ECO:0000256" key="7">
    <source>
        <dbReference type="ARBA" id="ARBA00023315"/>
    </source>
</evidence>
<comment type="subcellular location">
    <subcellularLocation>
        <location evidence="1">Cell membrane</location>
        <topology evidence="1">Single-pass membrane protein</topology>
    </subcellularLocation>
    <subcellularLocation>
        <location evidence="2">Endoplasmic reticulum membrane</location>
    </subcellularLocation>
</comment>
<dbReference type="EMBL" id="BTGU01000018">
    <property type="protein sequence ID" value="GMN44405.1"/>
    <property type="molecule type" value="Genomic_DNA"/>
</dbReference>
<keyword evidence="15" id="KW-1185">Reference proteome</keyword>
<reference evidence="14" key="1">
    <citation type="submission" date="2023-07" db="EMBL/GenBank/DDBJ databases">
        <title>draft genome sequence of fig (Ficus carica).</title>
        <authorList>
            <person name="Takahashi T."/>
            <person name="Nishimura K."/>
        </authorList>
    </citation>
    <scope>NUCLEOTIDE SEQUENCE</scope>
</reference>
<dbReference type="SUPFAM" id="SSF52777">
    <property type="entry name" value="CoA-dependent acyltransferases"/>
    <property type="match status" value="1"/>
</dbReference>
<protein>
    <recommendedName>
        <fullName evidence="16">Diacylglycerol O-acyltransferase</fullName>
    </recommendedName>
</protein>
<feature type="domain" description="O-acyltransferase WSD1 C-terminal" evidence="13">
    <location>
        <begin position="298"/>
        <end position="441"/>
    </location>
</feature>
<evidence type="ECO:0000256" key="5">
    <source>
        <dbReference type="ARBA" id="ARBA00022679"/>
    </source>
</evidence>
<comment type="caution">
    <text evidence="14">The sequence shown here is derived from an EMBL/GenBank/DDBJ whole genome shotgun (WGS) entry which is preliminary data.</text>
</comment>
<evidence type="ECO:0000259" key="13">
    <source>
        <dbReference type="Pfam" id="PF06974"/>
    </source>
</evidence>
<evidence type="ECO:0000313" key="15">
    <source>
        <dbReference type="Proteomes" id="UP001187192"/>
    </source>
</evidence>
<evidence type="ECO:0000256" key="10">
    <source>
        <dbReference type="ARBA" id="ARBA00048109"/>
    </source>
</evidence>
<dbReference type="Pfam" id="PF06974">
    <property type="entry name" value="WS_DGAT_C"/>
    <property type="match status" value="1"/>
</dbReference>
<evidence type="ECO:0000313" key="14">
    <source>
        <dbReference type="EMBL" id="GMN44405.1"/>
    </source>
</evidence>
<evidence type="ECO:0000259" key="12">
    <source>
        <dbReference type="Pfam" id="PF03007"/>
    </source>
</evidence>
<dbReference type="GO" id="GO:0005886">
    <property type="term" value="C:plasma membrane"/>
    <property type="evidence" value="ECO:0007669"/>
    <property type="project" value="UniProtKB-SubCell"/>
</dbReference>
<dbReference type="InterPro" id="IPR023213">
    <property type="entry name" value="CAT-like_dom_sf"/>
</dbReference>
<evidence type="ECO:0000256" key="11">
    <source>
        <dbReference type="SAM" id="MobiDB-lite"/>
    </source>
</evidence>
<feature type="region of interest" description="Disordered" evidence="11">
    <location>
        <begin position="234"/>
        <end position="253"/>
    </location>
</feature>
<name>A0AA88A2C7_FICCA</name>
<dbReference type="Proteomes" id="UP001187192">
    <property type="component" value="Unassembled WGS sequence"/>
</dbReference>
<evidence type="ECO:0000256" key="6">
    <source>
        <dbReference type="ARBA" id="ARBA00022824"/>
    </source>
</evidence>
<dbReference type="GO" id="GO:0019432">
    <property type="term" value="P:triglyceride biosynthetic process"/>
    <property type="evidence" value="ECO:0007669"/>
    <property type="project" value="TreeGrafter"/>
</dbReference>
<dbReference type="PANTHER" id="PTHR31650:SF1">
    <property type="entry name" value="WAX ESTER SYNTHASE_DIACYLGLYCEROL ACYLTRANSFERASE 4-RELATED"/>
    <property type="match status" value="1"/>
</dbReference>
<dbReference type="PANTHER" id="PTHR31650">
    <property type="entry name" value="O-ACYLTRANSFERASE (WSD1-LIKE) FAMILY PROTEIN"/>
    <property type="match status" value="1"/>
</dbReference>
<keyword evidence="7" id="KW-0012">Acyltransferase</keyword>
<evidence type="ECO:0000256" key="1">
    <source>
        <dbReference type="ARBA" id="ARBA00004162"/>
    </source>
</evidence>
<evidence type="ECO:0000256" key="3">
    <source>
        <dbReference type="ARBA" id="ARBA00004771"/>
    </source>
</evidence>
<evidence type="ECO:0000256" key="9">
    <source>
        <dbReference type="ARBA" id="ARBA00047604"/>
    </source>
</evidence>
<evidence type="ECO:0000256" key="2">
    <source>
        <dbReference type="ARBA" id="ARBA00004586"/>
    </source>
</evidence>
<evidence type="ECO:0000256" key="4">
    <source>
        <dbReference type="ARBA" id="ARBA00005189"/>
    </source>
</evidence>
<dbReference type="GO" id="GO:0047196">
    <property type="term" value="F:long-chain-alcohol O-fatty-acyltransferase activity"/>
    <property type="evidence" value="ECO:0007669"/>
    <property type="project" value="UniProtKB-EC"/>
</dbReference>
<comment type="similarity">
    <text evidence="8">In the N-terminal section; belongs to the long-chain O-acyltransferase family.</text>
</comment>
<keyword evidence="5" id="KW-0808">Transferase</keyword>
<dbReference type="InterPro" id="IPR045034">
    <property type="entry name" value="O-acyltransferase_WSD1-like"/>
</dbReference>
<sequence length="455" mass="51154">MEMKYESEELQKMKLSPAARLFQSPRFNCHIVSLIGCTTSIDPDVIKHGLTHTLLKHPRFSSKLVVDDNKFWRRRRWVRTSVNLNDHVFAPTLDSKIDDPDQFVQDYISHLTTTPLDLSRPPWELHVLNLKTSDSESLGIFRIHHSVGDGASLMSLLLACTRRTSDPDALPTLPAPIKPPTPPPDEGGFAARFLRFLAAIWSAIVMIWNTVVDVTVFGATILFLSDTKTPIKGPPGVERSTKRFAHRSQNEKDVGRNKKTNYLPKKIRLNSTILVNLRPTVGIQALADMMAKNSKAKWGNLLGYLLLPFNIALQDDPLDYVRQAKAIMDRKKHSYEAPCTYFCARLLQKVVGDELTAATARRAISNTTLAFSNMIGPLEEVSFYGHQIAYLAPSVYGHPHALTIHFQSYVDKMTIVLAVDPNVISDPQCLFDDFEESLKLIREAVVKQGLNKETV</sequence>
<dbReference type="InterPro" id="IPR004255">
    <property type="entry name" value="O-acyltransferase_WSD1_N"/>
</dbReference>
<dbReference type="GO" id="GO:0004144">
    <property type="term" value="F:diacylglycerol O-acyltransferase activity"/>
    <property type="evidence" value="ECO:0007669"/>
    <property type="project" value="UniProtKB-EC"/>
</dbReference>
<organism evidence="14 15">
    <name type="scientific">Ficus carica</name>
    <name type="common">Common fig</name>
    <dbReference type="NCBI Taxonomy" id="3494"/>
    <lineage>
        <taxon>Eukaryota</taxon>
        <taxon>Viridiplantae</taxon>
        <taxon>Streptophyta</taxon>
        <taxon>Embryophyta</taxon>
        <taxon>Tracheophyta</taxon>
        <taxon>Spermatophyta</taxon>
        <taxon>Magnoliopsida</taxon>
        <taxon>eudicotyledons</taxon>
        <taxon>Gunneridae</taxon>
        <taxon>Pentapetalae</taxon>
        <taxon>rosids</taxon>
        <taxon>fabids</taxon>
        <taxon>Rosales</taxon>
        <taxon>Moraceae</taxon>
        <taxon>Ficeae</taxon>
        <taxon>Ficus</taxon>
    </lineage>
</organism>
<comment type="catalytic activity">
    <reaction evidence="10">
        <text>an acyl-CoA + a 1,2-diacyl-sn-glycerol = a triacyl-sn-glycerol + CoA</text>
        <dbReference type="Rhea" id="RHEA:10868"/>
        <dbReference type="ChEBI" id="CHEBI:17815"/>
        <dbReference type="ChEBI" id="CHEBI:57287"/>
        <dbReference type="ChEBI" id="CHEBI:58342"/>
        <dbReference type="ChEBI" id="CHEBI:64615"/>
        <dbReference type="EC" id="2.3.1.20"/>
    </reaction>
</comment>
<keyword evidence="6" id="KW-0256">Endoplasmic reticulum</keyword>
<proteinExistence type="inferred from homology"/>
<dbReference type="Gene3D" id="3.30.559.10">
    <property type="entry name" value="Chloramphenicol acetyltransferase-like domain"/>
    <property type="match status" value="1"/>
</dbReference>
<dbReference type="GO" id="GO:0005789">
    <property type="term" value="C:endoplasmic reticulum membrane"/>
    <property type="evidence" value="ECO:0007669"/>
    <property type="project" value="UniProtKB-SubCell"/>
</dbReference>
<feature type="domain" description="O-acyltransferase WSD1-like N-terminal" evidence="12">
    <location>
        <begin position="52"/>
        <end position="239"/>
    </location>
</feature>